<proteinExistence type="inferred from homology"/>
<keyword evidence="5" id="KW-1185">Reference proteome</keyword>
<dbReference type="CDD" id="cd01647">
    <property type="entry name" value="RT_LTR"/>
    <property type="match status" value="1"/>
</dbReference>
<dbReference type="GO" id="GO:0004523">
    <property type="term" value="F:RNA-DNA hybrid ribonuclease activity"/>
    <property type="evidence" value="ECO:0007669"/>
    <property type="project" value="UniProtKB-EC"/>
</dbReference>
<dbReference type="InterPro" id="IPR051320">
    <property type="entry name" value="Viral_Replic_Matur_Polypro"/>
</dbReference>
<accession>A0A151M8F0</accession>
<dbReference type="InterPro" id="IPR043128">
    <property type="entry name" value="Rev_trsase/Diguanyl_cyclase"/>
</dbReference>
<dbReference type="SUPFAM" id="SSF56672">
    <property type="entry name" value="DNA/RNA polymerases"/>
    <property type="match status" value="1"/>
</dbReference>
<dbReference type="EC" id="3.1.26.4" evidence="2"/>
<dbReference type="PANTHER" id="PTHR33064:SF37">
    <property type="entry name" value="RIBONUCLEASE H"/>
    <property type="match status" value="1"/>
</dbReference>
<evidence type="ECO:0000259" key="3">
    <source>
        <dbReference type="PROSITE" id="PS50878"/>
    </source>
</evidence>
<gene>
    <name evidence="4" type="ORF">Y1Q_0012653</name>
</gene>
<dbReference type="PANTHER" id="PTHR33064">
    <property type="entry name" value="POL PROTEIN"/>
    <property type="match status" value="1"/>
</dbReference>
<comment type="similarity">
    <text evidence="1">Belongs to the beta type-B retroviral polymerase family. HERV class-II K(HML-2) pol subfamily.</text>
</comment>
<organism evidence="4 5">
    <name type="scientific">Alligator mississippiensis</name>
    <name type="common">American alligator</name>
    <dbReference type="NCBI Taxonomy" id="8496"/>
    <lineage>
        <taxon>Eukaryota</taxon>
        <taxon>Metazoa</taxon>
        <taxon>Chordata</taxon>
        <taxon>Craniata</taxon>
        <taxon>Vertebrata</taxon>
        <taxon>Euteleostomi</taxon>
        <taxon>Archelosauria</taxon>
        <taxon>Archosauria</taxon>
        <taxon>Crocodylia</taxon>
        <taxon>Alligatoridae</taxon>
        <taxon>Alligatorinae</taxon>
        <taxon>Alligator</taxon>
    </lineage>
</organism>
<sequence length="241" mass="28301">MRKKSGKIRMCIDYQTLNSRTTVDQYTVCQEQDALDCLLGSQWFSVLDLRSSYYQILLAQEDKEKTAFICPLGFYQFEWMPQGISSAPATFQRLMEKVVGDMNMTQVLVYLDDLIFRKTLEEHEERLLKVLDRLQAAGLKLALDKWQFCQMSVKYVGHIVSQEGVRTDPDKINAMATWPRPRNFQELKRFFGFAGYYRRFVQNYAKLAKPLNDLTRGYQINRRYHDSMPWDGGKLKKLTLT</sequence>
<dbReference type="STRING" id="8496.A0A151M8F0"/>
<feature type="domain" description="Reverse transcriptase" evidence="3">
    <location>
        <begin position="1"/>
        <end position="160"/>
    </location>
</feature>
<dbReference type="InterPro" id="IPR043502">
    <property type="entry name" value="DNA/RNA_pol_sf"/>
</dbReference>
<dbReference type="Proteomes" id="UP000050525">
    <property type="component" value="Unassembled WGS sequence"/>
</dbReference>
<evidence type="ECO:0000256" key="2">
    <source>
        <dbReference type="ARBA" id="ARBA00012180"/>
    </source>
</evidence>
<name>A0A151M8F0_ALLMI</name>
<dbReference type="Gene3D" id="3.30.70.270">
    <property type="match status" value="2"/>
</dbReference>
<dbReference type="EMBL" id="AKHW03006358">
    <property type="protein sequence ID" value="KYO20792.1"/>
    <property type="molecule type" value="Genomic_DNA"/>
</dbReference>
<dbReference type="AlphaFoldDB" id="A0A151M8F0"/>
<dbReference type="PROSITE" id="PS50878">
    <property type="entry name" value="RT_POL"/>
    <property type="match status" value="1"/>
</dbReference>
<evidence type="ECO:0000313" key="4">
    <source>
        <dbReference type="EMBL" id="KYO20792.1"/>
    </source>
</evidence>
<comment type="caution">
    <text evidence="4">The sequence shown here is derived from an EMBL/GenBank/DDBJ whole genome shotgun (WGS) entry which is preliminary data.</text>
</comment>
<evidence type="ECO:0000313" key="5">
    <source>
        <dbReference type="Proteomes" id="UP000050525"/>
    </source>
</evidence>
<reference evidence="4 5" key="1">
    <citation type="journal article" date="2012" name="Genome Biol.">
        <title>Sequencing three crocodilian genomes to illuminate the evolution of archosaurs and amniotes.</title>
        <authorList>
            <person name="St John J.A."/>
            <person name="Braun E.L."/>
            <person name="Isberg S.R."/>
            <person name="Miles L.G."/>
            <person name="Chong A.Y."/>
            <person name="Gongora J."/>
            <person name="Dalzell P."/>
            <person name="Moran C."/>
            <person name="Bed'hom B."/>
            <person name="Abzhanov A."/>
            <person name="Burgess S.C."/>
            <person name="Cooksey A.M."/>
            <person name="Castoe T.A."/>
            <person name="Crawford N.G."/>
            <person name="Densmore L.D."/>
            <person name="Drew J.C."/>
            <person name="Edwards S.V."/>
            <person name="Faircloth B.C."/>
            <person name="Fujita M.K."/>
            <person name="Greenwold M.J."/>
            <person name="Hoffmann F.G."/>
            <person name="Howard J.M."/>
            <person name="Iguchi T."/>
            <person name="Janes D.E."/>
            <person name="Khan S.Y."/>
            <person name="Kohno S."/>
            <person name="de Koning A.J."/>
            <person name="Lance S.L."/>
            <person name="McCarthy F.M."/>
            <person name="McCormack J.E."/>
            <person name="Merchant M.E."/>
            <person name="Peterson D.G."/>
            <person name="Pollock D.D."/>
            <person name="Pourmand N."/>
            <person name="Raney B.J."/>
            <person name="Roessler K.A."/>
            <person name="Sanford J.R."/>
            <person name="Sawyer R.H."/>
            <person name="Schmidt C.J."/>
            <person name="Triplett E.W."/>
            <person name="Tuberville T.D."/>
            <person name="Venegas-Anaya M."/>
            <person name="Howard J.T."/>
            <person name="Jarvis E.D."/>
            <person name="Guillette L.J.Jr."/>
            <person name="Glenn T.C."/>
            <person name="Green R.E."/>
            <person name="Ray D.A."/>
        </authorList>
    </citation>
    <scope>NUCLEOTIDE SEQUENCE [LARGE SCALE GENOMIC DNA]</scope>
    <source>
        <strain evidence="4">KSC_2009_1</strain>
    </source>
</reference>
<dbReference type="InterPro" id="IPR000477">
    <property type="entry name" value="RT_dom"/>
</dbReference>
<protein>
    <recommendedName>
        <fullName evidence="2">ribonuclease H</fullName>
        <ecNumber evidence="2">3.1.26.4</ecNumber>
    </recommendedName>
</protein>
<dbReference type="Pfam" id="PF00078">
    <property type="entry name" value="RVT_1"/>
    <property type="match status" value="1"/>
</dbReference>
<evidence type="ECO:0000256" key="1">
    <source>
        <dbReference type="ARBA" id="ARBA00010879"/>
    </source>
</evidence>